<feature type="domain" description="STAS" evidence="2">
    <location>
        <begin position="27"/>
        <end position="142"/>
    </location>
</feature>
<evidence type="ECO:0000313" key="4">
    <source>
        <dbReference type="Proteomes" id="UP000707731"/>
    </source>
</evidence>
<feature type="region of interest" description="Disordered" evidence="1">
    <location>
        <begin position="143"/>
        <end position="175"/>
    </location>
</feature>
<dbReference type="Pfam" id="PF01740">
    <property type="entry name" value="STAS"/>
    <property type="match status" value="1"/>
</dbReference>
<dbReference type="SUPFAM" id="SSF52091">
    <property type="entry name" value="SpoIIaa-like"/>
    <property type="match status" value="1"/>
</dbReference>
<protein>
    <recommendedName>
        <fullName evidence="2">STAS domain-containing protein</fullName>
    </recommendedName>
</protein>
<accession>A0ABS0D3U5</accession>
<dbReference type="EMBL" id="JADLQN010000001">
    <property type="protein sequence ID" value="MBF6353164.1"/>
    <property type="molecule type" value="Genomic_DNA"/>
</dbReference>
<dbReference type="Proteomes" id="UP000707731">
    <property type="component" value="Unassembled WGS sequence"/>
</dbReference>
<dbReference type="Gene3D" id="3.30.750.24">
    <property type="entry name" value="STAS domain"/>
    <property type="match status" value="1"/>
</dbReference>
<dbReference type="InterPro" id="IPR036513">
    <property type="entry name" value="STAS_dom_sf"/>
</dbReference>
<dbReference type="CDD" id="cd07043">
    <property type="entry name" value="STAS_anti-anti-sigma_factors"/>
    <property type="match status" value="1"/>
</dbReference>
<name>A0ABS0D3U5_9NOCA</name>
<evidence type="ECO:0000259" key="2">
    <source>
        <dbReference type="PROSITE" id="PS50801"/>
    </source>
</evidence>
<dbReference type="PROSITE" id="PS50801">
    <property type="entry name" value="STAS"/>
    <property type="match status" value="1"/>
</dbReference>
<keyword evidence="4" id="KW-1185">Reference proteome</keyword>
<comment type="caution">
    <text evidence="3">The sequence shown here is derived from an EMBL/GenBank/DDBJ whole genome shotgun (WGS) entry which is preliminary data.</text>
</comment>
<evidence type="ECO:0000256" key="1">
    <source>
        <dbReference type="SAM" id="MobiDB-lite"/>
    </source>
</evidence>
<gene>
    <name evidence="3" type="ORF">IU449_01125</name>
</gene>
<reference evidence="3 4" key="1">
    <citation type="submission" date="2020-10" db="EMBL/GenBank/DDBJ databases">
        <title>Identification of Nocardia species via Next-generation sequencing and recognition of intraspecies genetic diversity.</title>
        <authorList>
            <person name="Li P."/>
            <person name="Li P."/>
            <person name="Lu B."/>
        </authorList>
    </citation>
    <scope>NUCLEOTIDE SEQUENCE [LARGE SCALE GENOMIC DNA]</scope>
    <source>
        <strain evidence="3 4">BJ06-0143</strain>
    </source>
</reference>
<dbReference type="RefSeq" id="WP_195000110.1">
    <property type="nucleotide sequence ID" value="NZ_JADLQN010000001.1"/>
</dbReference>
<sequence>MNSKSSSSSLLSVDSAAASATLPDHRLTFRTRHRDGVVILSVHGQADAFTLSLWRQTVREAADTAAKSGGALIVDAGRLDFLSLRTLGALVEDAARFLRDGVRTCLVTTDLRIARLLAEDPRTALLTVRSTVVSAHTALEAPMRSAPPTVAPDDTAEASGGALSTRRRRHGPSSAVIPISARKAVAAGVRR</sequence>
<evidence type="ECO:0000313" key="3">
    <source>
        <dbReference type="EMBL" id="MBF6353164.1"/>
    </source>
</evidence>
<proteinExistence type="predicted"/>
<organism evidence="3 4">
    <name type="scientific">Nocardia higoensis</name>
    <dbReference type="NCBI Taxonomy" id="228599"/>
    <lineage>
        <taxon>Bacteria</taxon>
        <taxon>Bacillati</taxon>
        <taxon>Actinomycetota</taxon>
        <taxon>Actinomycetes</taxon>
        <taxon>Mycobacteriales</taxon>
        <taxon>Nocardiaceae</taxon>
        <taxon>Nocardia</taxon>
    </lineage>
</organism>
<dbReference type="InterPro" id="IPR002645">
    <property type="entry name" value="STAS_dom"/>
</dbReference>